<dbReference type="PANTHER" id="PTHR11806">
    <property type="entry name" value="GLUCOSE INHIBITED DIVISION PROTEIN A"/>
    <property type="match status" value="1"/>
</dbReference>
<feature type="binding site" evidence="12">
    <location>
        <begin position="12"/>
        <end position="17"/>
    </location>
    <ligand>
        <name>FAD</name>
        <dbReference type="ChEBI" id="CHEBI:57692"/>
    </ligand>
</feature>
<dbReference type="Pfam" id="PF13932">
    <property type="entry name" value="SAM_GIDA_C"/>
    <property type="match status" value="1"/>
</dbReference>
<keyword evidence="8 12" id="KW-0274">FAD</keyword>
<evidence type="ECO:0000313" key="15">
    <source>
        <dbReference type="Proteomes" id="UP000198999"/>
    </source>
</evidence>
<proteinExistence type="inferred from homology"/>
<sequence length="623" mass="69825">MFNDLYDVIVVGAGHAGSEAAAAAANMGSKTLLVTMNLQNIAQMSCNPAMGGIAKGQIVREIDALGGYSGIVSDTSAIQFKMLNKSKGPAMWSPRVQSDRMRFAEDWRLLLEQTPNLDFYQEMVSGLLIEGDNVVGIKTSLGVEIKSKTVVLTNGTFLNGLIHIGDKNFGGGRAGEKAATGITEQLVDLGFDSGRMKTGTPPRVDGRSLDFSKMTEQPGDQNPEKFSYLDITRPLQKQRSCYMTYTSPEVHDLLREGFDRSPMFNGRIKSLGPRYCPSIEDKINRFADKDRHQLFIEPEGWNTVEVYVNGFSTSLPEDVQFKALRSVAGFENVKFFRPGYAIEYDYFPPTQLKHTLETKLVKGLYFAGQINGTTGYEEAASQGLMAGINASLKVQEKEPFMLKRDEAYIGVLVDDLITKGTEEPYRMFTSRAEYRTLLRQDNADLRLTPKGYELGLASEKRLKRMEEKHEAAEKFVNFFETQSVKPEEINPILEANNSAPVKQSGKLFKIFARPNIEMDDVRKVEAVEAYIQENNLDREVIEQTEIQVKYSGYIAKEKNNADKLNRLEYVKIPENFDYAQIKSMSYEAREKLKKIQPATVSQASRISGVSPNDISVLLVYMGR</sequence>
<evidence type="ECO:0000256" key="2">
    <source>
        <dbReference type="ARBA" id="ARBA00003717"/>
    </source>
</evidence>
<keyword evidence="9 12" id="KW-0520">NAD</keyword>
<gene>
    <name evidence="12" type="primary">mnmG</name>
    <name evidence="12" type="synonym">gidA</name>
    <name evidence="14" type="ORF">SAMN05421824_0430</name>
</gene>
<dbReference type="SUPFAM" id="SSF51905">
    <property type="entry name" value="FAD/NAD(P)-binding domain"/>
    <property type="match status" value="1"/>
</dbReference>
<dbReference type="OrthoDB" id="9815560at2"/>
<dbReference type="InterPro" id="IPR004416">
    <property type="entry name" value="MnmG"/>
</dbReference>
<dbReference type="EMBL" id="FOFN01000001">
    <property type="protein sequence ID" value="SEP83247.1"/>
    <property type="molecule type" value="Genomic_DNA"/>
</dbReference>
<dbReference type="InterPro" id="IPR044920">
    <property type="entry name" value="MnmG_C_subdom_sf"/>
</dbReference>
<evidence type="ECO:0000313" key="14">
    <source>
        <dbReference type="EMBL" id="SEP83247.1"/>
    </source>
</evidence>
<evidence type="ECO:0000256" key="12">
    <source>
        <dbReference type="HAMAP-Rule" id="MF_00129"/>
    </source>
</evidence>
<dbReference type="FunFam" id="1.10.150.570:FF:000001">
    <property type="entry name" value="tRNA uridine 5-carboxymethylaminomethyl modification enzyme MnmG"/>
    <property type="match status" value="1"/>
</dbReference>
<name>A0A1H9B3D8_9FLAO</name>
<feature type="binding site" evidence="12">
    <location>
        <begin position="272"/>
        <end position="286"/>
    </location>
    <ligand>
        <name>NAD(+)</name>
        <dbReference type="ChEBI" id="CHEBI:57540"/>
    </ligand>
</feature>
<comment type="subunit">
    <text evidence="10 12">Homodimer. Heterotetramer of two MnmE and two MnmG subunits.</text>
</comment>
<evidence type="ECO:0000256" key="6">
    <source>
        <dbReference type="ARBA" id="ARBA00022630"/>
    </source>
</evidence>
<evidence type="ECO:0000256" key="5">
    <source>
        <dbReference type="ARBA" id="ARBA00022490"/>
    </source>
</evidence>
<protein>
    <recommendedName>
        <fullName evidence="4 12">tRNA uridine 5-carboxymethylaminomethyl modification enzyme MnmG</fullName>
    </recommendedName>
    <alternativeName>
        <fullName evidence="11 12">Glucose-inhibited division protein A</fullName>
    </alternativeName>
</protein>
<dbReference type="GO" id="GO:0005829">
    <property type="term" value="C:cytosol"/>
    <property type="evidence" value="ECO:0007669"/>
    <property type="project" value="TreeGrafter"/>
</dbReference>
<dbReference type="Gene3D" id="1.10.10.1800">
    <property type="entry name" value="tRNA uridine 5-carboxymethylaminomethyl modification enzyme MnmG/GidA"/>
    <property type="match status" value="1"/>
</dbReference>
<evidence type="ECO:0000256" key="10">
    <source>
        <dbReference type="ARBA" id="ARBA00025948"/>
    </source>
</evidence>
<dbReference type="AlphaFoldDB" id="A0A1H9B3D8"/>
<accession>A0A1H9B3D8</accession>
<dbReference type="STRING" id="419940.SAMN05421824_0430"/>
<dbReference type="Pfam" id="PF21680">
    <property type="entry name" value="GIDA_C_1st"/>
    <property type="match status" value="1"/>
</dbReference>
<dbReference type="Gene3D" id="3.50.50.60">
    <property type="entry name" value="FAD/NAD(P)-binding domain"/>
    <property type="match status" value="2"/>
</dbReference>
<dbReference type="Proteomes" id="UP000198999">
    <property type="component" value="Unassembled WGS sequence"/>
</dbReference>
<evidence type="ECO:0000259" key="13">
    <source>
        <dbReference type="SMART" id="SM01228"/>
    </source>
</evidence>
<keyword evidence="5 12" id="KW-0963">Cytoplasm</keyword>
<dbReference type="PROSITE" id="PS01280">
    <property type="entry name" value="GIDA_1"/>
    <property type="match status" value="1"/>
</dbReference>
<evidence type="ECO:0000256" key="1">
    <source>
        <dbReference type="ARBA" id="ARBA00001974"/>
    </source>
</evidence>
<keyword evidence="6 12" id="KW-0285">Flavoprotein</keyword>
<dbReference type="NCBIfam" id="TIGR00136">
    <property type="entry name" value="mnmG_gidA"/>
    <property type="match status" value="1"/>
</dbReference>
<dbReference type="PROSITE" id="PS01281">
    <property type="entry name" value="GIDA_2"/>
    <property type="match status" value="1"/>
</dbReference>
<dbReference type="FunFam" id="1.10.10.1800:FF:000003">
    <property type="entry name" value="tRNA uridine 5-carboxymethylaminomethyl modification enzyme MnmG"/>
    <property type="match status" value="1"/>
</dbReference>
<dbReference type="InterPro" id="IPR026904">
    <property type="entry name" value="MnmG_C"/>
</dbReference>
<evidence type="ECO:0000256" key="8">
    <source>
        <dbReference type="ARBA" id="ARBA00022827"/>
    </source>
</evidence>
<comment type="function">
    <text evidence="2 12">NAD-binding protein involved in the addition of a carboxymethylaminomethyl (cmnm) group at the wobble position (U34) of certain tRNAs, forming tRNA-cmnm(5)s(2)U34.</text>
</comment>
<dbReference type="InterPro" id="IPR049312">
    <property type="entry name" value="GIDA_C_N"/>
</dbReference>
<comment type="cofactor">
    <cofactor evidence="1 12">
        <name>FAD</name>
        <dbReference type="ChEBI" id="CHEBI:57692"/>
    </cofactor>
</comment>
<dbReference type="GO" id="GO:0030488">
    <property type="term" value="P:tRNA methylation"/>
    <property type="evidence" value="ECO:0007669"/>
    <property type="project" value="TreeGrafter"/>
</dbReference>
<dbReference type="SMART" id="SM01228">
    <property type="entry name" value="GIDA_assoc_3"/>
    <property type="match status" value="1"/>
</dbReference>
<evidence type="ECO:0000256" key="4">
    <source>
        <dbReference type="ARBA" id="ARBA00020461"/>
    </source>
</evidence>
<evidence type="ECO:0000256" key="7">
    <source>
        <dbReference type="ARBA" id="ARBA00022694"/>
    </source>
</evidence>
<keyword evidence="7 12" id="KW-0819">tRNA processing</keyword>
<evidence type="ECO:0000256" key="9">
    <source>
        <dbReference type="ARBA" id="ARBA00023027"/>
    </source>
</evidence>
<dbReference type="HAMAP" id="MF_00129">
    <property type="entry name" value="MnmG_GidA"/>
    <property type="match status" value="1"/>
</dbReference>
<feature type="domain" description="tRNA uridine 5-carboxymethylaminomethyl modification enzyme C-terminal subdomain" evidence="13">
    <location>
        <begin position="548"/>
        <end position="619"/>
    </location>
</feature>
<dbReference type="InterPro" id="IPR047001">
    <property type="entry name" value="MnmG_C_subdom"/>
</dbReference>
<keyword evidence="15" id="KW-1185">Reference proteome</keyword>
<dbReference type="InterPro" id="IPR036188">
    <property type="entry name" value="FAD/NAD-bd_sf"/>
</dbReference>
<evidence type="ECO:0000256" key="3">
    <source>
        <dbReference type="ARBA" id="ARBA00007653"/>
    </source>
</evidence>
<comment type="similarity">
    <text evidence="3 12">Belongs to the MnmG family.</text>
</comment>
<dbReference type="PANTHER" id="PTHR11806:SF0">
    <property type="entry name" value="PROTEIN MTO1 HOMOLOG, MITOCHONDRIAL"/>
    <property type="match status" value="1"/>
</dbReference>
<organism evidence="14 15">
    <name type="scientific">Hyunsoonleella jejuensis</name>
    <dbReference type="NCBI Taxonomy" id="419940"/>
    <lineage>
        <taxon>Bacteria</taxon>
        <taxon>Pseudomonadati</taxon>
        <taxon>Bacteroidota</taxon>
        <taxon>Flavobacteriia</taxon>
        <taxon>Flavobacteriales</taxon>
        <taxon>Flavobacteriaceae</taxon>
    </lineage>
</organism>
<dbReference type="RefSeq" id="WP_092574787.1">
    <property type="nucleotide sequence ID" value="NZ_FOFN01000001.1"/>
</dbReference>
<reference evidence="14 15" key="1">
    <citation type="submission" date="2016-10" db="EMBL/GenBank/DDBJ databases">
        <authorList>
            <person name="de Groot N.N."/>
        </authorList>
    </citation>
    <scope>NUCLEOTIDE SEQUENCE [LARGE SCALE GENOMIC DNA]</scope>
    <source>
        <strain evidence="14 15">DSM 21035</strain>
    </source>
</reference>
<dbReference type="Pfam" id="PF01134">
    <property type="entry name" value="GIDA"/>
    <property type="match status" value="1"/>
</dbReference>
<evidence type="ECO:0000256" key="11">
    <source>
        <dbReference type="ARBA" id="ARBA00031800"/>
    </source>
</evidence>
<dbReference type="Gene3D" id="1.10.150.570">
    <property type="entry name" value="GidA associated domain, C-terminal subdomain"/>
    <property type="match status" value="1"/>
</dbReference>
<comment type="caution">
    <text evidence="12">Lacks conserved residue(s) required for the propagation of feature annotation.</text>
</comment>
<dbReference type="FunFam" id="3.50.50.60:FF:000002">
    <property type="entry name" value="tRNA uridine 5-carboxymethylaminomethyl modification enzyme MnmG"/>
    <property type="match status" value="1"/>
</dbReference>
<dbReference type="GO" id="GO:0050660">
    <property type="term" value="F:flavin adenine dinucleotide binding"/>
    <property type="evidence" value="ECO:0007669"/>
    <property type="project" value="UniProtKB-UniRule"/>
</dbReference>
<dbReference type="InterPro" id="IPR020595">
    <property type="entry name" value="MnmG-rel_CS"/>
</dbReference>
<dbReference type="InterPro" id="IPR002218">
    <property type="entry name" value="MnmG-rel"/>
</dbReference>
<dbReference type="InterPro" id="IPR040131">
    <property type="entry name" value="MnmG_N"/>
</dbReference>
<dbReference type="GO" id="GO:0002098">
    <property type="term" value="P:tRNA wobble uridine modification"/>
    <property type="evidence" value="ECO:0007669"/>
    <property type="project" value="InterPro"/>
</dbReference>
<comment type="subcellular location">
    <subcellularLocation>
        <location evidence="12">Cytoplasm</location>
    </subcellularLocation>
</comment>